<gene>
    <name evidence="21" type="ORF">ADN01_17175</name>
</gene>
<evidence type="ECO:0000313" key="21">
    <source>
        <dbReference type="EMBL" id="KPL75586.1"/>
    </source>
</evidence>
<dbReference type="SMART" id="SM00382">
    <property type="entry name" value="AAA"/>
    <property type="match status" value="1"/>
</dbReference>
<comment type="pathway">
    <text evidence="6">Cofactor biosynthesis; adenosylcobalamin biosynthesis; adenosylcobalamin from cob(II)yrinate a,c-diamide: step 5/7.</text>
</comment>
<evidence type="ECO:0000313" key="22">
    <source>
        <dbReference type="Proteomes" id="UP000050501"/>
    </source>
</evidence>
<dbReference type="PANTHER" id="PTHR34848:SF1">
    <property type="entry name" value="BIFUNCTIONAL ADENOSYLCOBALAMIN BIOSYNTHESIS PROTEIN COBU"/>
    <property type="match status" value="1"/>
</dbReference>
<dbReference type="Gene3D" id="3.40.50.300">
    <property type="entry name" value="P-loop containing nucleotide triphosphate hydrolases"/>
    <property type="match status" value="1"/>
</dbReference>
<dbReference type="AlphaFoldDB" id="A0A0N8GMK9"/>
<keyword evidence="12 19" id="KW-0547">Nucleotide-binding</keyword>
<dbReference type="Proteomes" id="UP000050501">
    <property type="component" value="Unassembled WGS sequence"/>
</dbReference>
<evidence type="ECO:0000256" key="18">
    <source>
        <dbReference type="PIRSR" id="PIRSR006135-1"/>
    </source>
</evidence>
<keyword evidence="22" id="KW-1185">Reference proteome</keyword>
<comment type="function">
    <text evidence="4">Catalyzes ATP-dependent phosphorylation of adenosylcobinamide and addition of GMP to adenosylcobinamide phosphate.</text>
</comment>
<keyword evidence="13" id="KW-0418">Kinase</keyword>
<dbReference type="OrthoDB" id="9799422at2"/>
<feature type="active site" description="GMP-histidine intermediate" evidence="18">
    <location>
        <position position="51"/>
    </location>
</feature>
<feature type="binding site" evidence="19">
    <location>
        <position position="63"/>
    </location>
    <ligand>
        <name>GTP</name>
        <dbReference type="ChEBI" id="CHEBI:37565"/>
    </ligand>
</feature>
<reference evidence="21 22" key="1">
    <citation type="submission" date="2015-07" db="EMBL/GenBank/DDBJ databases">
        <title>Genome sequence of Levilinea saccharolytica DSM 16555.</title>
        <authorList>
            <person name="Hemp J."/>
            <person name="Ward L.M."/>
            <person name="Pace L.A."/>
            <person name="Fischer W.W."/>
        </authorList>
    </citation>
    <scope>NUCLEOTIDE SEQUENCE [LARGE SCALE GENOMIC DNA]</scope>
    <source>
        <strain evidence="21 22">KIBI-1</strain>
    </source>
</reference>
<dbReference type="GO" id="GO:0009236">
    <property type="term" value="P:cobalamin biosynthetic process"/>
    <property type="evidence" value="ECO:0007669"/>
    <property type="project" value="UniProtKB-UniPathway"/>
</dbReference>
<dbReference type="EC" id="2.7.7.62" evidence="9"/>
<evidence type="ECO:0000256" key="9">
    <source>
        <dbReference type="ARBA" id="ARBA00012523"/>
    </source>
</evidence>
<evidence type="ECO:0000256" key="3">
    <source>
        <dbReference type="ARBA" id="ARBA00001522"/>
    </source>
</evidence>
<dbReference type="NCBIfam" id="NF004469">
    <property type="entry name" value="PRK05800.1"/>
    <property type="match status" value="1"/>
</dbReference>
<feature type="binding site" evidence="19">
    <location>
        <begin position="35"/>
        <end position="37"/>
    </location>
    <ligand>
        <name>GTP</name>
        <dbReference type="ChEBI" id="CHEBI:37565"/>
    </ligand>
</feature>
<keyword evidence="10" id="KW-0169">Cobalamin biosynthesis</keyword>
<feature type="binding site" evidence="19">
    <location>
        <position position="85"/>
    </location>
    <ligand>
        <name>GTP</name>
        <dbReference type="ChEBI" id="CHEBI:37565"/>
    </ligand>
</feature>
<dbReference type="Pfam" id="PF02283">
    <property type="entry name" value="CobU"/>
    <property type="match status" value="1"/>
</dbReference>
<dbReference type="SUPFAM" id="SSF52540">
    <property type="entry name" value="P-loop containing nucleoside triphosphate hydrolases"/>
    <property type="match status" value="1"/>
</dbReference>
<evidence type="ECO:0000259" key="20">
    <source>
        <dbReference type="SMART" id="SM00382"/>
    </source>
</evidence>
<dbReference type="RefSeq" id="WP_062417518.1">
    <property type="nucleotide sequence ID" value="NZ_DF967974.1"/>
</dbReference>
<evidence type="ECO:0000256" key="12">
    <source>
        <dbReference type="ARBA" id="ARBA00022741"/>
    </source>
</evidence>
<comment type="catalytic activity">
    <reaction evidence="2">
        <text>adenosylcob(III)inamide phosphate + GTP + H(+) = adenosylcob(III)inamide-GDP + diphosphate</text>
        <dbReference type="Rhea" id="RHEA:22712"/>
        <dbReference type="ChEBI" id="CHEBI:15378"/>
        <dbReference type="ChEBI" id="CHEBI:33019"/>
        <dbReference type="ChEBI" id="CHEBI:37565"/>
        <dbReference type="ChEBI" id="CHEBI:58502"/>
        <dbReference type="ChEBI" id="CHEBI:60487"/>
        <dbReference type="EC" id="2.7.7.62"/>
    </reaction>
</comment>
<comment type="caution">
    <text evidence="21">The sequence shown here is derived from an EMBL/GenBank/DDBJ whole genome shotgun (WGS) entry which is preliminary data.</text>
</comment>
<evidence type="ECO:0000256" key="4">
    <source>
        <dbReference type="ARBA" id="ARBA00003889"/>
    </source>
</evidence>
<dbReference type="EC" id="2.7.1.156" evidence="8"/>
<evidence type="ECO:0000256" key="14">
    <source>
        <dbReference type="ARBA" id="ARBA00022840"/>
    </source>
</evidence>
<dbReference type="GO" id="GO:0005524">
    <property type="term" value="F:ATP binding"/>
    <property type="evidence" value="ECO:0007669"/>
    <property type="project" value="UniProtKB-KW"/>
</dbReference>
<evidence type="ECO:0000256" key="19">
    <source>
        <dbReference type="PIRSR" id="PIRSR006135-2"/>
    </source>
</evidence>
<name>A0A0N8GMK9_9CHLR</name>
<dbReference type="CDD" id="cd00544">
    <property type="entry name" value="CobU"/>
    <property type="match status" value="1"/>
</dbReference>
<comment type="catalytic activity">
    <reaction evidence="1">
        <text>adenosylcob(III)inamide + ATP = adenosylcob(III)inamide phosphate + ADP + H(+)</text>
        <dbReference type="Rhea" id="RHEA:15769"/>
        <dbReference type="ChEBI" id="CHEBI:2480"/>
        <dbReference type="ChEBI" id="CHEBI:15378"/>
        <dbReference type="ChEBI" id="CHEBI:30616"/>
        <dbReference type="ChEBI" id="CHEBI:58502"/>
        <dbReference type="ChEBI" id="CHEBI:456216"/>
        <dbReference type="EC" id="2.7.1.156"/>
    </reaction>
</comment>
<evidence type="ECO:0000256" key="15">
    <source>
        <dbReference type="ARBA" id="ARBA00023134"/>
    </source>
</evidence>
<evidence type="ECO:0000256" key="13">
    <source>
        <dbReference type="ARBA" id="ARBA00022777"/>
    </source>
</evidence>
<comment type="similarity">
    <text evidence="7">Belongs to the CobU/CobP family.</text>
</comment>
<dbReference type="InterPro" id="IPR003593">
    <property type="entry name" value="AAA+_ATPase"/>
</dbReference>
<dbReference type="STRING" id="229921.ADN01_17175"/>
<dbReference type="GO" id="GO:0043752">
    <property type="term" value="F:adenosylcobinamide kinase activity"/>
    <property type="evidence" value="ECO:0007669"/>
    <property type="project" value="UniProtKB-EC"/>
</dbReference>
<accession>A0A0N8GMK9</accession>
<organism evidence="21 22">
    <name type="scientific">Levilinea saccharolytica</name>
    <dbReference type="NCBI Taxonomy" id="229921"/>
    <lineage>
        <taxon>Bacteria</taxon>
        <taxon>Bacillati</taxon>
        <taxon>Chloroflexota</taxon>
        <taxon>Anaerolineae</taxon>
        <taxon>Anaerolineales</taxon>
        <taxon>Anaerolineaceae</taxon>
        <taxon>Levilinea</taxon>
    </lineage>
</organism>
<keyword evidence="15 19" id="KW-0342">GTP-binding</keyword>
<evidence type="ECO:0000256" key="2">
    <source>
        <dbReference type="ARBA" id="ARBA00000711"/>
    </source>
</evidence>
<dbReference type="InterPro" id="IPR027417">
    <property type="entry name" value="P-loop_NTPase"/>
</dbReference>
<dbReference type="EMBL" id="LGCM01000065">
    <property type="protein sequence ID" value="KPL75586.1"/>
    <property type="molecule type" value="Genomic_DNA"/>
</dbReference>
<evidence type="ECO:0000256" key="8">
    <source>
        <dbReference type="ARBA" id="ARBA00012016"/>
    </source>
</evidence>
<dbReference type="GO" id="GO:0008820">
    <property type="term" value="F:cobinamide phosphate guanylyltransferase activity"/>
    <property type="evidence" value="ECO:0007669"/>
    <property type="project" value="UniProtKB-EC"/>
</dbReference>
<dbReference type="GO" id="GO:0005525">
    <property type="term" value="F:GTP binding"/>
    <property type="evidence" value="ECO:0007669"/>
    <property type="project" value="UniProtKB-KW"/>
</dbReference>
<dbReference type="PIRSF" id="PIRSF006135">
    <property type="entry name" value="CobU"/>
    <property type="match status" value="1"/>
</dbReference>
<feature type="domain" description="AAA+ ATPase" evidence="20">
    <location>
        <begin position="2"/>
        <end position="175"/>
    </location>
</feature>
<comment type="pathway">
    <text evidence="5">Cofactor biosynthesis; adenosylcobalamin biosynthesis; adenosylcobalamin from cob(II)yrinate a,c-diamide: step 6/7.</text>
</comment>
<evidence type="ECO:0000256" key="5">
    <source>
        <dbReference type="ARBA" id="ARBA00004692"/>
    </source>
</evidence>
<dbReference type="InterPro" id="IPR003203">
    <property type="entry name" value="CobU/CobP"/>
</dbReference>
<proteinExistence type="inferred from homology"/>
<feature type="binding site" evidence="19">
    <location>
        <begin position="10"/>
        <end position="17"/>
    </location>
    <ligand>
        <name>GTP</name>
        <dbReference type="ChEBI" id="CHEBI:37565"/>
    </ligand>
</feature>
<evidence type="ECO:0000256" key="6">
    <source>
        <dbReference type="ARBA" id="ARBA00005159"/>
    </source>
</evidence>
<protein>
    <recommendedName>
        <fullName evidence="16">Adenosylcobinamide kinase</fullName>
        <ecNumber evidence="8">2.7.1.156</ecNumber>
        <ecNumber evidence="9">2.7.7.62</ecNumber>
    </recommendedName>
    <alternativeName>
        <fullName evidence="17">Adenosylcobinamide-phosphate guanylyltransferase</fullName>
    </alternativeName>
</protein>
<comment type="catalytic activity">
    <reaction evidence="3">
        <text>adenosylcob(III)inamide + GTP = adenosylcob(III)inamide phosphate + GDP + H(+)</text>
        <dbReference type="Rhea" id="RHEA:15765"/>
        <dbReference type="ChEBI" id="CHEBI:2480"/>
        <dbReference type="ChEBI" id="CHEBI:15378"/>
        <dbReference type="ChEBI" id="CHEBI:37565"/>
        <dbReference type="ChEBI" id="CHEBI:58189"/>
        <dbReference type="ChEBI" id="CHEBI:58502"/>
        <dbReference type="EC" id="2.7.1.156"/>
    </reaction>
</comment>
<sequence length="187" mass="20090">MGKSLTLILGGARSGKSTLAQTLAAQRSPHVLYVATATAGDDEMRRRIAAHRAERPPQWGTLEARRHVGSAVLTCPYPAEVILVDCLTLLANNVLMDLPEGTDEAQVQQTLDDEVQGLLNAYAQLSAQWIVVSNEVGLGLVPPYPLGRMYRDVLGRANQRLAQAADQVAFLVAGLPMWLKGPTSPAP</sequence>
<keyword evidence="14" id="KW-0067">ATP-binding</keyword>
<feature type="binding site" evidence="19">
    <location>
        <begin position="52"/>
        <end position="55"/>
    </location>
    <ligand>
        <name>GTP</name>
        <dbReference type="ChEBI" id="CHEBI:37565"/>
    </ligand>
</feature>
<evidence type="ECO:0000256" key="1">
    <source>
        <dbReference type="ARBA" id="ARBA00000312"/>
    </source>
</evidence>
<evidence type="ECO:0000256" key="16">
    <source>
        <dbReference type="ARBA" id="ARBA00029570"/>
    </source>
</evidence>
<dbReference type="UniPathway" id="UPA00148">
    <property type="reaction ID" value="UER00236"/>
</dbReference>
<evidence type="ECO:0000256" key="10">
    <source>
        <dbReference type="ARBA" id="ARBA00022573"/>
    </source>
</evidence>
<evidence type="ECO:0000256" key="17">
    <source>
        <dbReference type="ARBA" id="ARBA00030571"/>
    </source>
</evidence>
<evidence type="ECO:0000256" key="7">
    <source>
        <dbReference type="ARBA" id="ARBA00007490"/>
    </source>
</evidence>
<keyword evidence="11" id="KW-0808">Transferase</keyword>
<dbReference type="PATRIC" id="fig|229921.5.peg.58"/>
<evidence type="ECO:0000256" key="11">
    <source>
        <dbReference type="ARBA" id="ARBA00022679"/>
    </source>
</evidence>
<dbReference type="PANTHER" id="PTHR34848">
    <property type="match status" value="1"/>
</dbReference>